<dbReference type="OrthoDB" id="10052517at2759"/>
<gene>
    <name evidence="3" type="ORF">KP79_PYT25868</name>
</gene>
<dbReference type="AlphaFoldDB" id="A0A210PKQ5"/>
<dbReference type="CDD" id="cd00063">
    <property type="entry name" value="FN3"/>
    <property type="match status" value="1"/>
</dbReference>
<dbReference type="InterPro" id="IPR036116">
    <property type="entry name" value="FN3_sf"/>
</dbReference>
<dbReference type="PROSITE" id="PS50853">
    <property type="entry name" value="FN3"/>
    <property type="match status" value="1"/>
</dbReference>
<protein>
    <submittedName>
        <fullName evidence="3">Immunoglobulin superfamily member 22</fullName>
    </submittedName>
</protein>
<keyword evidence="1" id="KW-0677">Repeat</keyword>
<dbReference type="Pfam" id="PF00041">
    <property type="entry name" value="fn3"/>
    <property type="match status" value="1"/>
</dbReference>
<dbReference type="GO" id="GO:0045214">
    <property type="term" value="P:sarcomere organization"/>
    <property type="evidence" value="ECO:0007669"/>
    <property type="project" value="TreeGrafter"/>
</dbReference>
<evidence type="ECO:0000313" key="4">
    <source>
        <dbReference type="Proteomes" id="UP000242188"/>
    </source>
</evidence>
<comment type="caution">
    <text evidence="3">The sequence shown here is derived from an EMBL/GenBank/DDBJ whole genome shotgun (WGS) entry which is preliminary data.</text>
</comment>
<dbReference type="InterPro" id="IPR013783">
    <property type="entry name" value="Ig-like_fold"/>
</dbReference>
<proteinExistence type="predicted"/>
<sequence length="101" mass="11237">MQVTNADRASLAISWNRPLRIVGSPVTGYIVEKRTAWTQVSKVSANELSCVADKLIEGTEYEFRITAVNEYGKGKALESDQTYMAKSPYSKFISRSQLVVS</sequence>
<dbReference type="InterPro" id="IPR050964">
    <property type="entry name" value="Striated_Muscle_Regulatory"/>
</dbReference>
<evidence type="ECO:0000259" key="2">
    <source>
        <dbReference type="PROSITE" id="PS50853"/>
    </source>
</evidence>
<dbReference type="Proteomes" id="UP000242188">
    <property type="component" value="Unassembled WGS sequence"/>
</dbReference>
<reference evidence="3 4" key="1">
    <citation type="journal article" date="2017" name="Nat. Ecol. Evol.">
        <title>Scallop genome provides insights into evolution of bilaterian karyotype and development.</title>
        <authorList>
            <person name="Wang S."/>
            <person name="Zhang J."/>
            <person name="Jiao W."/>
            <person name="Li J."/>
            <person name="Xun X."/>
            <person name="Sun Y."/>
            <person name="Guo X."/>
            <person name="Huan P."/>
            <person name="Dong B."/>
            <person name="Zhang L."/>
            <person name="Hu X."/>
            <person name="Sun X."/>
            <person name="Wang J."/>
            <person name="Zhao C."/>
            <person name="Wang Y."/>
            <person name="Wang D."/>
            <person name="Huang X."/>
            <person name="Wang R."/>
            <person name="Lv J."/>
            <person name="Li Y."/>
            <person name="Zhang Z."/>
            <person name="Liu B."/>
            <person name="Lu W."/>
            <person name="Hui Y."/>
            <person name="Liang J."/>
            <person name="Zhou Z."/>
            <person name="Hou R."/>
            <person name="Li X."/>
            <person name="Liu Y."/>
            <person name="Li H."/>
            <person name="Ning X."/>
            <person name="Lin Y."/>
            <person name="Zhao L."/>
            <person name="Xing Q."/>
            <person name="Dou J."/>
            <person name="Li Y."/>
            <person name="Mao J."/>
            <person name="Guo H."/>
            <person name="Dou H."/>
            <person name="Li T."/>
            <person name="Mu C."/>
            <person name="Jiang W."/>
            <person name="Fu Q."/>
            <person name="Fu X."/>
            <person name="Miao Y."/>
            <person name="Liu J."/>
            <person name="Yu Q."/>
            <person name="Li R."/>
            <person name="Liao H."/>
            <person name="Li X."/>
            <person name="Kong Y."/>
            <person name="Jiang Z."/>
            <person name="Chourrout D."/>
            <person name="Li R."/>
            <person name="Bao Z."/>
        </authorList>
    </citation>
    <scope>NUCLEOTIDE SEQUENCE [LARGE SCALE GENOMIC DNA]</scope>
    <source>
        <strain evidence="3 4">PY_sf001</strain>
    </source>
</reference>
<dbReference type="SUPFAM" id="SSF49265">
    <property type="entry name" value="Fibronectin type III"/>
    <property type="match status" value="1"/>
</dbReference>
<dbReference type="PANTHER" id="PTHR13817:SF151">
    <property type="entry name" value="TITIN"/>
    <property type="match status" value="1"/>
</dbReference>
<dbReference type="Gene3D" id="2.60.40.10">
    <property type="entry name" value="Immunoglobulins"/>
    <property type="match status" value="1"/>
</dbReference>
<keyword evidence="4" id="KW-1185">Reference proteome</keyword>
<dbReference type="PANTHER" id="PTHR13817">
    <property type="entry name" value="TITIN"/>
    <property type="match status" value="1"/>
</dbReference>
<dbReference type="InterPro" id="IPR003961">
    <property type="entry name" value="FN3_dom"/>
</dbReference>
<name>A0A210PKQ5_MIZYE</name>
<organism evidence="3 4">
    <name type="scientific">Mizuhopecten yessoensis</name>
    <name type="common">Japanese scallop</name>
    <name type="synonym">Patinopecten yessoensis</name>
    <dbReference type="NCBI Taxonomy" id="6573"/>
    <lineage>
        <taxon>Eukaryota</taxon>
        <taxon>Metazoa</taxon>
        <taxon>Spiralia</taxon>
        <taxon>Lophotrochozoa</taxon>
        <taxon>Mollusca</taxon>
        <taxon>Bivalvia</taxon>
        <taxon>Autobranchia</taxon>
        <taxon>Pteriomorphia</taxon>
        <taxon>Pectinida</taxon>
        <taxon>Pectinoidea</taxon>
        <taxon>Pectinidae</taxon>
        <taxon>Mizuhopecten</taxon>
    </lineage>
</organism>
<dbReference type="PRINTS" id="PR00014">
    <property type="entry name" value="FNTYPEIII"/>
</dbReference>
<feature type="domain" description="Fibronectin type-III" evidence="2">
    <location>
        <begin position="1"/>
        <end position="88"/>
    </location>
</feature>
<evidence type="ECO:0000256" key="1">
    <source>
        <dbReference type="ARBA" id="ARBA00022737"/>
    </source>
</evidence>
<evidence type="ECO:0000313" key="3">
    <source>
        <dbReference type="EMBL" id="OWF37006.1"/>
    </source>
</evidence>
<accession>A0A210PKQ5</accession>
<dbReference type="GO" id="GO:0031430">
    <property type="term" value="C:M band"/>
    <property type="evidence" value="ECO:0007669"/>
    <property type="project" value="TreeGrafter"/>
</dbReference>
<dbReference type="EMBL" id="NEDP02063575">
    <property type="protein sequence ID" value="OWF37006.1"/>
    <property type="molecule type" value="Genomic_DNA"/>
</dbReference>
<dbReference type="SMART" id="SM00060">
    <property type="entry name" value="FN3"/>
    <property type="match status" value="1"/>
</dbReference>